<feature type="transmembrane region" description="Helical" evidence="1">
    <location>
        <begin position="7"/>
        <end position="26"/>
    </location>
</feature>
<dbReference type="AlphaFoldDB" id="A0A0K2VA30"/>
<reference evidence="2" key="1">
    <citation type="submission" date="2014-05" db="EMBL/GenBank/DDBJ databases">
        <authorList>
            <person name="Chronopoulou M."/>
        </authorList>
    </citation>
    <scope>NUCLEOTIDE SEQUENCE</scope>
    <source>
        <tissue evidence="2">Whole organism</tissue>
    </source>
</reference>
<proteinExistence type="predicted"/>
<evidence type="ECO:0000256" key="1">
    <source>
        <dbReference type="SAM" id="Phobius"/>
    </source>
</evidence>
<accession>A0A0K2VA30</accession>
<evidence type="ECO:0000313" key="2">
    <source>
        <dbReference type="EMBL" id="CDW47190.1"/>
    </source>
</evidence>
<organism evidence="2">
    <name type="scientific">Lepeophtheirus salmonis</name>
    <name type="common">Salmon louse</name>
    <name type="synonym">Caligus salmonis</name>
    <dbReference type="NCBI Taxonomy" id="72036"/>
    <lineage>
        <taxon>Eukaryota</taxon>
        <taxon>Metazoa</taxon>
        <taxon>Ecdysozoa</taxon>
        <taxon>Arthropoda</taxon>
        <taxon>Crustacea</taxon>
        <taxon>Multicrustacea</taxon>
        <taxon>Hexanauplia</taxon>
        <taxon>Copepoda</taxon>
        <taxon>Siphonostomatoida</taxon>
        <taxon>Caligidae</taxon>
        <taxon>Lepeophtheirus</taxon>
    </lineage>
</organism>
<dbReference type="EMBL" id="HACA01029829">
    <property type="protein sequence ID" value="CDW47190.1"/>
    <property type="molecule type" value="Transcribed_RNA"/>
</dbReference>
<keyword evidence="1" id="KW-1133">Transmembrane helix</keyword>
<name>A0A0K2VA30_LEPSM</name>
<protein>
    <submittedName>
        <fullName evidence="2">Uncharacterized protein</fullName>
    </submittedName>
</protein>
<keyword evidence="1" id="KW-0812">Transmembrane</keyword>
<keyword evidence="1" id="KW-0472">Membrane</keyword>
<sequence>MCCEASIKMLIILLTFFYLASLYLPLKGLHPQNMDLFLQYCLL</sequence>